<dbReference type="SMART" id="SM00317">
    <property type="entry name" value="SET"/>
    <property type="match status" value="1"/>
</dbReference>
<feature type="domain" description="SET" evidence="2">
    <location>
        <begin position="2"/>
        <end position="117"/>
    </location>
</feature>
<accession>A0A9P6G2R6</accession>
<evidence type="ECO:0000256" key="1">
    <source>
        <dbReference type="SAM" id="MobiDB-lite"/>
    </source>
</evidence>
<name>A0A9P6G2R6_9FUNG</name>
<comment type="caution">
    <text evidence="3">The sequence shown here is derived from an EMBL/GenBank/DDBJ whole genome shotgun (WGS) entry which is preliminary data.</text>
</comment>
<dbReference type="EMBL" id="JAABOA010000125">
    <property type="protein sequence ID" value="KAF9585766.1"/>
    <property type="molecule type" value="Genomic_DNA"/>
</dbReference>
<evidence type="ECO:0000259" key="2">
    <source>
        <dbReference type="PROSITE" id="PS50280"/>
    </source>
</evidence>
<dbReference type="SUPFAM" id="SSF82199">
    <property type="entry name" value="SET domain"/>
    <property type="match status" value="1"/>
</dbReference>
<dbReference type="CDD" id="cd10540">
    <property type="entry name" value="SET_SpSet7-like"/>
    <property type="match status" value="1"/>
</dbReference>
<dbReference type="InterPro" id="IPR001214">
    <property type="entry name" value="SET_dom"/>
</dbReference>
<dbReference type="Gene3D" id="2.170.270.10">
    <property type="entry name" value="SET domain"/>
    <property type="match status" value="1"/>
</dbReference>
<gene>
    <name evidence="3" type="ORF">BGW38_000851</name>
</gene>
<dbReference type="OrthoDB" id="3180714at2759"/>
<dbReference type="Proteomes" id="UP000780801">
    <property type="component" value="Unassembled WGS sequence"/>
</dbReference>
<keyword evidence="4" id="KW-1185">Reference proteome</keyword>
<dbReference type="AlphaFoldDB" id="A0A9P6G2R6"/>
<organism evidence="3 4">
    <name type="scientific">Lunasporangiospora selenospora</name>
    <dbReference type="NCBI Taxonomy" id="979761"/>
    <lineage>
        <taxon>Eukaryota</taxon>
        <taxon>Fungi</taxon>
        <taxon>Fungi incertae sedis</taxon>
        <taxon>Mucoromycota</taxon>
        <taxon>Mortierellomycotina</taxon>
        <taxon>Mortierellomycetes</taxon>
        <taxon>Mortierellales</taxon>
        <taxon>Mortierellaceae</taxon>
        <taxon>Lunasporangiospora</taxon>
    </lineage>
</organism>
<proteinExistence type="predicted"/>
<sequence>MDPVQLFDQTHLSIQDCGAKGRGVVTKSFIPSRTLVDISPILLFPTEEYNTHGQFTQLDHYTYRWQGGMALALGLGSMFNHSKYPNVGFQRDFENKMIRYTTLRDIQSGEELCISYGPNLWFPDMEEEIDPTLAGADKDTSGSRRSSLSSLLSVTDGTAEEFLARLQFSDSEDDKEDLQKL</sequence>
<dbReference type="PROSITE" id="PS50280">
    <property type="entry name" value="SET"/>
    <property type="match status" value="1"/>
</dbReference>
<reference evidence="3" key="1">
    <citation type="journal article" date="2020" name="Fungal Divers.">
        <title>Resolving the Mortierellaceae phylogeny through synthesis of multi-gene phylogenetics and phylogenomics.</title>
        <authorList>
            <person name="Vandepol N."/>
            <person name="Liber J."/>
            <person name="Desiro A."/>
            <person name="Na H."/>
            <person name="Kennedy M."/>
            <person name="Barry K."/>
            <person name="Grigoriev I.V."/>
            <person name="Miller A.N."/>
            <person name="O'Donnell K."/>
            <person name="Stajich J.E."/>
            <person name="Bonito G."/>
        </authorList>
    </citation>
    <scope>NUCLEOTIDE SEQUENCE</scope>
    <source>
        <strain evidence="3">KOD1015</strain>
    </source>
</reference>
<evidence type="ECO:0000313" key="4">
    <source>
        <dbReference type="Proteomes" id="UP000780801"/>
    </source>
</evidence>
<protein>
    <recommendedName>
        <fullName evidence="2">SET domain-containing protein</fullName>
    </recommendedName>
</protein>
<feature type="region of interest" description="Disordered" evidence="1">
    <location>
        <begin position="133"/>
        <end position="152"/>
    </location>
</feature>
<evidence type="ECO:0000313" key="3">
    <source>
        <dbReference type="EMBL" id="KAF9585766.1"/>
    </source>
</evidence>
<feature type="compositionally biased region" description="Low complexity" evidence="1">
    <location>
        <begin position="143"/>
        <end position="152"/>
    </location>
</feature>
<dbReference type="Pfam" id="PF00856">
    <property type="entry name" value="SET"/>
    <property type="match status" value="1"/>
</dbReference>
<dbReference type="InterPro" id="IPR046341">
    <property type="entry name" value="SET_dom_sf"/>
</dbReference>